<evidence type="ECO:0000313" key="1">
    <source>
        <dbReference type="EMBL" id="CAL65312.1"/>
    </source>
</evidence>
<dbReference type="EMBL" id="CU207366">
    <property type="protein sequence ID" value="CAL65312.1"/>
    <property type="molecule type" value="Genomic_DNA"/>
</dbReference>
<dbReference type="STRING" id="411154.GFO_0326"/>
<dbReference type="KEGG" id="gfo:GFO_0326"/>
<sequence>MKYLKGLFFIYRHPELVSGSQKVEELKIDPDLSTALKVTA</sequence>
<proteinExistence type="predicted"/>
<evidence type="ECO:0000313" key="2">
    <source>
        <dbReference type="Proteomes" id="UP000000755"/>
    </source>
</evidence>
<organism evidence="1 2">
    <name type="scientific">Christiangramia forsetii (strain DSM 17595 / CGMCC 1.15422 / KT0803)</name>
    <name type="common">Gramella forsetii</name>
    <dbReference type="NCBI Taxonomy" id="411154"/>
    <lineage>
        <taxon>Bacteria</taxon>
        <taxon>Pseudomonadati</taxon>
        <taxon>Bacteroidota</taxon>
        <taxon>Flavobacteriia</taxon>
        <taxon>Flavobacteriales</taxon>
        <taxon>Flavobacteriaceae</taxon>
        <taxon>Christiangramia</taxon>
    </lineage>
</organism>
<dbReference type="Proteomes" id="UP000000755">
    <property type="component" value="Chromosome"/>
</dbReference>
<reference evidence="1 2" key="1">
    <citation type="journal article" date="2006" name="Environ. Microbiol.">
        <title>Whole genome analysis of the marine Bacteroidetes'Gramella forsetii' reveals adaptations to degradation of polymeric organic matter.</title>
        <authorList>
            <person name="Bauer M."/>
            <person name="Kube M."/>
            <person name="Teeling H."/>
            <person name="Richter M."/>
            <person name="Lombardot T."/>
            <person name="Allers E."/>
            <person name="Wuerdemann C.A."/>
            <person name="Quast C."/>
            <person name="Kuhl H."/>
            <person name="Knaust F."/>
            <person name="Woebken D."/>
            <person name="Bischof K."/>
            <person name="Mussmann M."/>
            <person name="Choudhuri J.V."/>
            <person name="Meyer F."/>
            <person name="Reinhardt R."/>
            <person name="Amann R.I."/>
            <person name="Gloeckner F.O."/>
        </authorList>
    </citation>
    <scope>NUCLEOTIDE SEQUENCE [LARGE SCALE GENOMIC DNA]</scope>
    <source>
        <strain evidence="1 2">KT0803</strain>
    </source>
</reference>
<gene>
    <name evidence="1" type="ordered locus">GFO_0326</name>
</gene>
<protein>
    <submittedName>
        <fullName evidence="1">Uncharacterized protein</fullName>
    </submittedName>
</protein>
<dbReference type="HOGENOM" id="CLU_3290352_0_0_10"/>
<name>A0LY67_CHRFK</name>
<accession>A0LY67</accession>
<dbReference type="AlphaFoldDB" id="A0LY67"/>